<evidence type="ECO:0000313" key="3">
    <source>
        <dbReference type="Proteomes" id="UP000269265"/>
    </source>
</evidence>
<dbReference type="RefSeq" id="WP_125241753.1">
    <property type="nucleotide sequence ID" value="NZ_RSED01000002.1"/>
</dbReference>
<dbReference type="EMBL" id="RSED01000002">
    <property type="protein sequence ID" value="RRS05846.1"/>
    <property type="molecule type" value="Genomic_DNA"/>
</dbReference>
<dbReference type="AlphaFoldDB" id="A0A3R8U6S6"/>
<dbReference type="Proteomes" id="UP000269265">
    <property type="component" value="Unassembled WGS sequence"/>
</dbReference>
<reference evidence="2 3" key="1">
    <citation type="submission" date="2018-12" db="EMBL/GenBank/DDBJ databases">
        <title>The whole draft genome of Aquabacterium sp. SJQ9.</title>
        <authorList>
            <person name="Sun L."/>
            <person name="Gao X."/>
            <person name="Chen W."/>
            <person name="Huang K."/>
        </authorList>
    </citation>
    <scope>NUCLEOTIDE SEQUENCE [LARGE SCALE GENOMIC DNA]</scope>
    <source>
        <strain evidence="2 3">SJQ9</strain>
    </source>
</reference>
<proteinExistence type="predicted"/>
<gene>
    <name evidence="2" type="ORF">EIP75_03010</name>
</gene>
<feature type="transmembrane region" description="Helical" evidence="1">
    <location>
        <begin position="76"/>
        <end position="96"/>
    </location>
</feature>
<dbReference type="Pfam" id="PF04654">
    <property type="entry name" value="DUF599"/>
    <property type="match status" value="1"/>
</dbReference>
<name>A0A3R8U6S6_9BURK</name>
<accession>A0A3R8U6S6</accession>
<feature type="transmembrane region" description="Helical" evidence="1">
    <location>
        <begin position="190"/>
        <end position="209"/>
    </location>
</feature>
<dbReference type="InterPro" id="IPR006747">
    <property type="entry name" value="DUF599"/>
</dbReference>
<keyword evidence="3" id="KW-1185">Reference proteome</keyword>
<evidence type="ECO:0000256" key="1">
    <source>
        <dbReference type="SAM" id="Phobius"/>
    </source>
</evidence>
<dbReference type="OrthoDB" id="5768130at2"/>
<dbReference type="PANTHER" id="PTHR31881">
    <property type="match status" value="1"/>
</dbReference>
<comment type="caution">
    <text evidence="2">The sequence shown here is derived from an EMBL/GenBank/DDBJ whole genome shotgun (WGS) entry which is preliminary data.</text>
</comment>
<feature type="transmembrane region" description="Helical" evidence="1">
    <location>
        <begin position="116"/>
        <end position="135"/>
    </location>
</feature>
<keyword evidence="1" id="KW-1133">Transmembrane helix</keyword>
<protein>
    <submittedName>
        <fullName evidence="2">DUF599 domain-containing protein</fullName>
    </submittedName>
</protein>
<keyword evidence="1" id="KW-0472">Membrane</keyword>
<feature type="transmembrane region" description="Helical" evidence="1">
    <location>
        <begin position="6"/>
        <end position="25"/>
    </location>
</feature>
<sequence length="211" mass="22350">MSAAPLWTWLAAGATLVIVLLYEALQWLPGRNMPDTLSRAAHARLRAAWLNALAEQPGSEILAVQTLRNSLMSSTLTASTAAIGLMGTVTLIGAPLLNHEPSEPFAFTPRLMLELALMATLFAALACSTMAVRYYNHASFIGALPVGSNERAQWQATGVTYLRRAGVLYSWGLRGLLMVAPLVAGVAHPLAGPIAALALVAVLVGFDRFSA</sequence>
<organism evidence="2 3">
    <name type="scientific">Aquabacterium soli</name>
    <dbReference type="NCBI Taxonomy" id="2493092"/>
    <lineage>
        <taxon>Bacteria</taxon>
        <taxon>Pseudomonadati</taxon>
        <taxon>Pseudomonadota</taxon>
        <taxon>Betaproteobacteria</taxon>
        <taxon>Burkholderiales</taxon>
        <taxon>Aquabacterium</taxon>
    </lineage>
</organism>
<evidence type="ECO:0000313" key="2">
    <source>
        <dbReference type="EMBL" id="RRS05846.1"/>
    </source>
</evidence>
<keyword evidence="1" id="KW-0812">Transmembrane</keyword>
<dbReference type="PANTHER" id="PTHR31881:SF6">
    <property type="entry name" value="OS09G0494600 PROTEIN"/>
    <property type="match status" value="1"/>
</dbReference>